<dbReference type="InterPro" id="IPR036631">
    <property type="entry name" value="MGMT_N_sf"/>
</dbReference>
<dbReference type="GO" id="GO:0006281">
    <property type="term" value="P:DNA repair"/>
    <property type="evidence" value="ECO:0007669"/>
    <property type="project" value="InterPro"/>
</dbReference>
<keyword evidence="1" id="KW-0227">DNA damage</keyword>
<dbReference type="PANTHER" id="PTHR10815:SF13">
    <property type="entry name" value="METHYLATED-DNA--PROTEIN-CYSTEINE METHYLTRANSFERASE"/>
    <property type="match status" value="1"/>
</dbReference>
<reference evidence="3 4" key="1">
    <citation type="submission" date="2017-04" db="EMBL/GenBank/DDBJ databases">
        <authorList>
            <person name="Afonso C.L."/>
            <person name="Miller P.J."/>
            <person name="Scott M.A."/>
            <person name="Spackman E."/>
            <person name="Goraichik I."/>
            <person name="Dimitrov K.M."/>
            <person name="Suarez D.L."/>
            <person name="Swayne D.E."/>
        </authorList>
    </citation>
    <scope>NUCLEOTIDE SEQUENCE [LARGE SCALE GENOMIC DNA]</scope>
    <source>
        <strain evidence="4">XA(T)</strain>
    </source>
</reference>
<name>A0A1X9LMS5_9MICO</name>
<dbReference type="InterPro" id="IPR036217">
    <property type="entry name" value="MethylDNA_cys_MeTrfase_DNAb"/>
</dbReference>
<dbReference type="NCBIfam" id="TIGR00589">
    <property type="entry name" value="ogt"/>
    <property type="match status" value="1"/>
</dbReference>
<dbReference type="STRING" id="1619308.B5808_10330"/>
<dbReference type="Proteomes" id="UP000192775">
    <property type="component" value="Chromosome"/>
</dbReference>
<dbReference type="EMBL" id="CP020715">
    <property type="protein sequence ID" value="ARJ05578.1"/>
    <property type="molecule type" value="Genomic_DNA"/>
</dbReference>
<dbReference type="InterPro" id="IPR014048">
    <property type="entry name" value="MethylDNA_cys_MeTrfase_DNA-bd"/>
</dbReference>
<feature type="domain" description="Methylated-DNA-[protein]-cysteine S-methyltransferase DNA binding" evidence="2">
    <location>
        <begin position="89"/>
        <end position="169"/>
    </location>
</feature>
<dbReference type="KEGG" id="cphy:B5808_10330"/>
<dbReference type="InterPro" id="IPR036388">
    <property type="entry name" value="WH-like_DNA-bd_sf"/>
</dbReference>
<accession>A0A1X9LMS5</accession>
<evidence type="ECO:0000313" key="3">
    <source>
        <dbReference type="EMBL" id="ARJ05578.1"/>
    </source>
</evidence>
<dbReference type="CDD" id="cd06445">
    <property type="entry name" value="ATase"/>
    <property type="match status" value="1"/>
</dbReference>
<dbReference type="Pfam" id="PF01035">
    <property type="entry name" value="DNA_binding_1"/>
    <property type="match status" value="1"/>
</dbReference>
<protein>
    <recommendedName>
        <fullName evidence="2">Methylated-DNA-[protein]-cysteine S-methyltransferase DNA binding domain-containing protein</fullName>
    </recommendedName>
</protein>
<keyword evidence="4" id="KW-1185">Reference proteome</keyword>
<dbReference type="GO" id="GO:0003908">
    <property type="term" value="F:methylated-DNA-[protein]-cysteine S-methyltransferase activity"/>
    <property type="evidence" value="ECO:0007669"/>
    <property type="project" value="InterPro"/>
</dbReference>
<evidence type="ECO:0000256" key="1">
    <source>
        <dbReference type="ARBA" id="ARBA00022763"/>
    </source>
</evidence>
<evidence type="ECO:0000313" key="4">
    <source>
        <dbReference type="Proteomes" id="UP000192775"/>
    </source>
</evidence>
<proteinExistence type="predicted"/>
<evidence type="ECO:0000259" key="2">
    <source>
        <dbReference type="Pfam" id="PF01035"/>
    </source>
</evidence>
<dbReference type="Gene3D" id="1.10.10.10">
    <property type="entry name" value="Winged helix-like DNA-binding domain superfamily/Winged helix DNA-binding domain"/>
    <property type="match status" value="1"/>
</dbReference>
<dbReference type="PANTHER" id="PTHR10815">
    <property type="entry name" value="METHYLATED-DNA--PROTEIN-CYSTEINE METHYLTRANSFERASE"/>
    <property type="match status" value="1"/>
</dbReference>
<sequence>MRTRRRSPPPYGVRMQTRQIPPRTSRFDTPFGPLLVRAHDGVVHALRPWRVGDAADDDGSNRPIHDVLDAYLSGDARTLALPCEATGTPFQCSVWSAVTEIGWGELTTYAALAELIGRPGSARAVGQAVAAHPAPLVLGTHRVVASDGRLTGVDADAIVWKTALLRLEGHVVHEGRLIGAEAAGFVRVAA</sequence>
<dbReference type="AlphaFoldDB" id="A0A1X9LMS5"/>
<dbReference type="SUPFAM" id="SSF46767">
    <property type="entry name" value="Methylated DNA-protein cysteine methyltransferase, C-terminal domain"/>
    <property type="match status" value="1"/>
</dbReference>
<organism evidence="3 4">
    <name type="scientific">Cnuibacter physcomitrellae</name>
    <dbReference type="NCBI Taxonomy" id="1619308"/>
    <lineage>
        <taxon>Bacteria</taxon>
        <taxon>Bacillati</taxon>
        <taxon>Actinomycetota</taxon>
        <taxon>Actinomycetes</taxon>
        <taxon>Micrococcales</taxon>
        <taxon>Microbacteriaceae</taxon>
        <taxon>Cnuibacter</taxon>
    </lineage>
</organism>
<gene>
    <name evidence="3" type="ORF">B5808_10330</name>
</gene>
<dbReference type="SUPFAM" id="SSF53155">
    <property type="entry name" value="Methylated DNA-protein cysteine methyltransferase domain"/>
    <property type="match status" value="1"/>
</dbReference>